<dbReference type="AlphaFoldDB" id="A0A921ZC86"/>
<proteinExistence type="predicted"/>
<evidence type="ECO:0000313" key="3">
    <source>
        <dbReference type="Proteomes" id="UP000791440"/>
    </source>
</evidence>
<feature type="compositionally biased region" description="Basic and acidic residues" evidence="1">
    <location>
        <begin position="492"/>
        <end position="502"/>
    </location>
</feature>
<feature type="compositionally biased region" description="Polar residues" evidence="1">
    <location>
        <begin position="568"/>
        <end position="596"/>
    </location>
</feature>
<feature type="region of interest" description="Disordered" evidence="1">
    <location>
        <begin position="833"/>
        <end position="854"/>
    </location>
</feature>
<reference evidence="2" key="1">
    <citation type="journal article" date="2016" name="Insect Biochem. Mol. Biol.">
        <title>Multifaceted biological insights from a draft genome sequence of the tobacco hornworm moth, Manduca sexta.</title>
        <authorList>
            <person name="Kanost M.R."/>
            <person name="Arrese E.L."/>
            <person name="Cao X."/>
            <person name="Chen Y.R."/>
            <person name="Chellapilla S."/>
            <person name="Goldsmith M.R."/>
            <person name="Grosse-Wilde E."/>
            <person name="Heckel D.G."/>
            <person name="Herndon N."/>
            <person name="Jiang H."/>
            <person name="Papanicolaou A."/>
            <person name="Qu J."/>
            <person name="Soulages J.L."/>
            <person name="Vogel H."/>
            <person name="Walters J."/>
            <person name="Waterhouse R.M."/>
            <person name="Ahn S.J."/>
            <person name="Almeida F.C."/>
            <person name="An C."/>
            <person name="Aqrawi P."/>
            <person name="Bretschneider A."/>
            <person name="Bryant W.B."/>
            <person name="Bucks S."/>
            <person name="Chao H."/>
            <person name="Chevignon G."/>
            <person name="Christen J.M."/>
            <person name="Clarke D.F."/>
            <person name="Dittmer N.T."/>
            <person name="Ferguson L.C.F."/>
            <person name="Garavelou S."/>
            <person name="Gordon K.H.J."/>
            <person name="Gunaratna R.T."/>
            <person name="Han Y."/>
            <person name="Hauser F."/>
            <person name="He Y."/>
            <person name="Heidel-Fischer H."/>
            <person name="Hirsh A."/>
            <person name="Hu Y."/>
            <person name="Jiang H."/>
            <person name="Kalra D."/>
            <person name="Klinner C."/>
            <person name="Konig C."/>
            <person name="Kovar C."/>
            <person name="Kroll A.R."/>
            <person name="Kuwar S.S."/>
            <person name="Lee S.L."/>
            <person name="Lehman R."/>
            <person name="Li K."/>
            <person name="Li Z."/>
            <person name="Liang H."/>
            <person name="Lovelace S."/>
            <person name="Lu Z."/>
            <person name="Mansfield J.H."/>
            <person name="McCulloch K.J."/>
            <person name="Mathew T."/>
            <person name="Morton B."/>
            <person name="Muzny D.M."/>
            <person name="Neunemann D."/>
            <person name="Ongeri F."/>
            <person name="Pauchet Y."/>
            <person name="Pu L.L."/>
            <person name="Pyrousis I."/>
            <person name="Rao X.J."/>
            <person name="Redding A."/>
            <person name="Roesel C."/>
            <person name="Sanchez-Gracia A."/>
            <person name="Schaack S."/>
            <person name="Shukla A."/>
            <person name="Tetreau G."/>
            <person name="Wang Y."/>
            <person name="Xiong G.H."/>
            <person name="Traut W."/>
            <person name="Walsh T.K."/>
            <person name="Worley K.C."/>
            <person name="Wu D."/>
            <person name="Wu W."/>
            <person name="Wu Y.Q."/>
            <person name="Zhang X."/>
            <person name="Zou Z."/>
            <person name="Zucker H."/>
            <person name="Briscoe A.D."/>
            <person name="Burmester T."/>
            <person name="Clem R.J."/>
            <person name="Feyereisen R."/>
            <person name="Grimmelikhuijzen C.J.P."/>
            <person name="Hamodrakas S.J."/>
            <person name="Hansson B.S."/>
            <person name="Huguet E."/>
            <person name="Jermiin L.S."/>
            <person name="Lan Q."/>
            <person name="Lehman H.K."/>
            <person name="Lorenzen M."/>
            <person name="Merzendorfer H."/>
            <person name="Michalopoulos I."/>
            <person name="Morton D.B."/>
            <person name="Muthukrishnan S."/>
            <person name="Oakeshott J.G."/>
            <person name="Palmer W."/>
            <person name="Park Y."/>
            <person name="Passarelli A.L."/>
            <person name="Rozas J."/>
            <person name="Schwartz L.M."/>
            <person name="Smith W."/>
            <person name="Southgate A."/>
            <person name="Vilcinskas A."/>
            <person name="Vogt R."/>
            <person name="Wang P."/>
            <person name="Werren J."/>
            <person name="Yu X.Q."/>
            <person name="Zhou J.J."/>
            <person name="Brown S.J."/>
            <person name="Scherer S.E."/>
            <person name="Richards S."/>
            <person name="Blissard G.W."/>
        </authorList>
    </citation>
    <scope>NUCLEOTIDE SEQUENCE</scope>
</reference>
<protein>
    <submittedName>
        <fullName evidence="2">Uncharacterized protein</fullName>
    </submittedName>
</protein>
<feature type="region of interest" description="Disordered" evidence="1">
    <location>
        <begin position="274"/>
        <end position="305"/>
    </location>
</feature>
<accession>A0A921ZC86</accession>
<organism evidence="2 3">
    <name type="scientific">Manduca sexta</name>
    <name type="common">Tobacco hawkmoth</name>
    <name type="synonym">Tobacco hornworm</name>
    <dbReference type="NCBI Taxonomy" id="7130"/>
    <lineage>
        <taxon>Eukaryota</taxon>
        <taxon>Metazoa</taxon>
        <taxon>Ecdysozoa</taxon>
        <taxon>Arthropoda</taxon>
        <taxon>Hexapoda</taxon>
        <taxon>Insecta</taxon>
        <taxon>Pterygota</taxon>
        <taxon>Neoptera</taxon>
        <taxon>Endopterygota</taxon>
        <taxon>Lepidoptera</taxon>
        <taxon>Glossata</taxon>
        <taxon>Ditrysia</taxon>
        <taxon>Bombycoidea</taxon>
        <taxon>Sphingidae</taxon>
        <taxon>Sphinginae</taxon>
        <taxon>Sphingini</taxon>
        <taxon>Manduca</taxon>
    </lineage>
</organism>
<evidence type="ECO:0000256" key="1">
    <source>
        <dbReference type="SAM" id="MobiDB-lite"/>
    </source>
</evidence>
<feature type="region of interest" description="Disordered" evidence="1">
    <location>
        <begin position="332"/>
        <end position="361"/>
    </location>
</feature>
<dbReference type="EMBL" id="JH668462">
    <property type="protein sequence ID" value="KAG6454239.1"/>
    <property type="molecule type" value="Genomic_DNA"/>
</dbReference>
<feature type="region of interest" description="Disordered" evidence="1">
    <location>
        <begin position="673"/>
        <end position="700"/>
    </location>
</feature>
<feature type="compositionally biased region" description="Polar residues" evidence="1">
    <location>
        <begin position="338"/>
        <end position="350"/>
    </location>
</feature>
<name>A0A921ZC86_MANSE</name>
<feature type="region of interest" description="Disordered" evidence="1">
    <location>
        <begin position="485"/>
        <end position="535"/>
    </location>
</feature>
<reference evidence="2" key="2">
    <citation type="submission" date="2020-12" db="EMBL/GenBank/DDBJ databases">
        <authorList>
            <person name="Kanost M."/>
        </authorList>
    </citation>
    <scope>NUCLEOTIDE SEQUENCE</scope>
</reference>
<dbReference type="Proteomes" id="UP000791440">
    <property type="component" value="Unassembled WGS sequence"/>
</dbReference>
<evidence type="ECO:0000313" key="2">
    <source>
        <dbReference type="EMBL" id="KAG6454239.1"/>
    </source>
</evidence>
<keyword evidence="3" id="KW-1185">Reference proteome</keyword>
<gene>
    <name evidence="2" type="ORF">O3G_MSEX008588</name>
</gene>
<sequence length="854" mass="96176">MVNIIDDDLWNPEPALRPEDEIILRKLHEMLQSTADDLKLLSGELSKFHEPSVQIKTAPTPLDEEFNEKVHIQEIVNAKFYGHKIIDKTPHAEPAVFRGVTAKSKPVLNVQRPKVNNTGVQVNVAPTLQTKLVNRNLGISRTKIIQISDKRQDNKNSKNLNNCKVFNNAPAVAYNEFCYKYVEPIVKENSRKVLQVQEMPSINIRSELKEQKVLNIDILPECTKSKPTHSCINNVSVVTIQHETEPKHVPVTTKSVQYEQPNFNKPVRKLYKMSTCDSSGSTNNVSSEVPVVQVRRSSKTPRQANYQKKITGNNKEVQTKSHINLEEWKRKLNKVYGPSSSRKNAGTSKPKNSKRTHSGIVTLNPTKLNNAEYIPYSQLTLGGVRVSDIEKEISEIRNKNDISLSPVLDRILNSQENSPRKYKPKDSPRLLTTSDENLLQEVLDIEKTISETITQNFSKKSDGESQKIHDLSELCDDEKNESYLDDFEDDKSEQSRKFEKSSKRNGSLSDISKNSESIEDSNSPGEDNFEKPGTSKIQNTTFTKISNLSFKDSVDIFEYVHSVDRQDTGTQSSTESRIQPKETQTSPRNENFNIQPIHNDLWSPIDPSGEVKNMFKLEKEMIKKLIIDEYGDLLEKNLTKPSTSKDSTRESDKNIAAYQKNTQTSPARVKNVMTSPKKMKTRTTSPFNVTVDHHTSPMIPVTEDRGVSVNIEDEDLDISINLSSPRFSLRLPQTSRDVLSRLGSCSKIQSKNITKSKIFMKSSTQSSTSLDADNSSSEISSLGEIKLRLNRRLKVKRVPTVSESSSTSTVSLYSSDIFSSGILPLRSLGEISGEPAVMKETKSDGETSFDLLNK</sequence>
<feature type="compositionally biased region" description="Polar residues" evidence="1">
    <location>
        <begin position="504"/>
        <end position="525"/>
    </location>
</feature>
<comment type="caution">
    <text evidence="2">The sequence shown here is derived from an EMBL/GenBank/DDBJ whole genome shotgun (WGS) entry which is preliminary data.</text>
</comment>
<feature type="region of interest" description="Disordered" evidence="1">
    <location>
        <begin position="565"/>
        <end position="601"/>
    </location>
</feature>
<feature type="compositionally biased region" description="Polar residues" evidence="1">
    <location>
        <begin position="275"/>
        <end position="287"/>
    </location>
</feature>